<dbReference type="InterPro" id="IPR018946">
    <property type="entry name" value="PhoD-like_MPP"/>
</dbReference>
<dbReference type="InterPro" id="IPR032093">
    <property type="entry name" value="PhoD_N"/>
</dbReference>
<feature type="domain" description="Phospholipase D N-terminal" evidence="3">
    <location>
        <begin position="52"/>
        <end position="140"/>
    </location>
</feature>
<dbReference type="PROSITE" id="PS51318">
    <property type="entry name" value="TAT"/>
    <property type="match status" value="1"/>
</dbReference>
<dbReference type="SUPFAM" id="SSF56300">
    <property type="entry name" value="Metallo-dependent phosphatases"/>
    <property type="match status" value="1"/>
</dbReference>
<dbReference type="InterPro" id="IPR038607">
    <property type="entry name" value="PhoD-like_sf"/>
</dbReference>
<dbReference type="Gene3D" id="3.60.21.70">
    <property type="entry name" value="PhoD-like phosphatase"/>
    <property type="match status" value="1"/>
</dbReference>
<feature type="domain" description="PhoD-like phosphatase metallophosphatase" evidence="2">
    <location>
        <begin position="151"/>
        <end position="575"/>
    </location>
</feature>
<gene>
    <name evidence="4" type="ORF">AMP9_0669</name>
</gene>
<accession>A0A484NTJ5</accession>
<dbReference type="Pfam" id="PF09423">
    <property type="entry name" value="PhoD"/>
    <property type="match status" value="1"/>
</dbReference>
<name>A0A484NTJ5_9ZZZZ</name>
<evidence type="ECO:0000256" key="1">
    <source>
        <dbReference type="SAM" id="MobiDB-lite"/>
    </source>
</evidence>
<sequence length="611" mass="66644">MTTNIPSRRRFLRGAAGTLTVASSLGLGACGSSNDDDPGESPSPAPSASFLHGVASGDPLADRVILWTRVTPEREREVELVWELAEDDAFTRGLKTGTLLTDASRDYTAKIDVTGLAANTVYWYRFKHDVTTSTIGRTRTLPAGAVSLARLAVFSCSNFPAGYFHVYAEAARRDDLHAAIHLGDYIYEYASDGYASDNAAAMGRVSEPANEIVSLTDYRRRYAQYRTDADLQAVHAALPFIVIWDDHEVANDTWREGAENHQPETEGAFDVRKVAAVKAYHEWLPTREQVPVDHLYRRFEFGDLLTLHMLDTRLVARDEQLDYTRYFPALLGNPDPAAGLTDFLTQLGTDLGDTSRQLLGAEQLGWLQQGMMASSATWQVLGQQVLMAPVTLPLPVLLGLLAGAGQLGDVTLPPGFTIDPAAYATLLQRRLNGEVLTAPENAILDLPSLPYNLDSWDGYWAARETVLQTARTLDKNLVVLAGDTHNAWASDLRNIAGERVGVEFATSSVSSPGFEEYLGAGYPPAALSALVRQLSNLNTLGAVGSNWAGSLQYSDTSRRGYMVITATHAEVRADWHMVDTVQQEAYTAALDKSLRVLPGAANRRLLDDIVG</sequence>
<dbReference type="AlphaFoldDB" id="A0A484NTJ5"/>
<dbReference type="PANTHER" id="PTHR43606:SF2">
    <property type="entry name" value="ALKALINE PHOSPHATASE FAMILY PROTEIN (AFU_ORTHOLOGUE AFUA_5G03860)"/>
    <property type="match status" value="1"/>
</dbReference>
<dbReference type="InterPro" id="IPR006311">
    <property type="entry name" value="TAT_signal"/>
</dbReference>
<evidence type="ECO:0000313" key="4">
    <source>
        <dbReference type="EMBL" id="VFR17154.1"/>
    </source>
</evidence>
<organism evidence="4">
    <name type="scientific">plant metagenome</name>
    <dbReference type="NCBI Taxonomy" id="1297885"/>
    <lineage>
        <taxon>unclassified sequences</taxon>
        <taxon>metagenomes</taxon>
        <taxon>organismal metagenomes</taxon>
    </lineage>
</organism>
<dbReference type="Pfam" id="PF16655">
    <property type="entry name" value="PhoD_N"/>
    <property type="match status" value="1"/>
</dbReference>
<dbReference type="Gene3D" id="2.60.40.380">
    <property type="entry name" value="Purple acid phosphatase-like, N-terminal"/>
    <property type="match status" value="1"/>
</dbReference>
<evidence type="ECO:0000259" key="2">
    <source>
        <dbReference type="Pfam" id="PF09423"/>
    </source>
</evidence>
<protein>
    <submittedName>
        <fullName evidence="4">Phosphodiesterase/alkaline phosphatase D</fullName>
    </submittedName>
</protein>
<dbReference type="PANTHER" id="PTHR43606">
    <property type="entry name" value="PHOSPHATASE, PUTATIVE (AFU_ORTHOLOGUE AFUA_6G08710)-RELATED"/>
    <property type="match status" value="1"/>
</dbReference>
<evidence type="ECO:0000259" key="3">
    <source>
        <dbReference type="Pfam" id="PF16655"/>
    </source>
</evidence>
<feature type="region of interest" description="Disordered" evidence="1">
    <location>
        <begin position="30"/>
        <end position="52"/>
    </location>
</feature>
<dbReference type="InterPro" id="IPR052900">
    <property type="entry name" value="Phospholipid_Metab_Enz"/>
</dbReference>
<proteinExistence type="predicted"/>
<dbReference type="CDD" id="cd07389">
    <property type="entry name" value="MPP_PhoD"/>
    <property type="match status" value="1"/>
</dbReference>
<dbReference type="InterPro" id="IPR029052">
    <property type="entry name" value="Metallo-depent_PP-like"/>
</dbReference>
<reference evidence="4" key="1">
    <citation type="submission" date="2019-03" db="EMBL/GenBank/DDBJ databases">
        <authorList>
            <person name="Danneels B."/>
        </authorList>
    </citation>
    <scope>NUCLEOTIDE SEQUENCE</scope>
</reference>
<dbReference type="EMBL" id="CAADHY010000008">
    <property type="protein sequence ID" value="VFR17154.1"/>
    <property type="molecule type" value="Genomic_DNA"/>
</dbReference>